<dbReference type="InterPro" id="IPR027417">
    <property type="entry name" value="P-loop_NTPase"/>
</dbReference>
<dbReference type="GO" id="GO:0006508">
    <property type="term" value="P:proteolysis"/>
    <property type="evidence" value="ECO:0007669"/>
    <property type="project" value="UniProtKB-KW"/>
</dbReference>
<dbReference type="GO" id="GO:0004843">
    <property type="term" value="F:cysteine-type deubiquitinase activity"/>
    <property type="evidence" value="ECO:0007669"/>
    <property type="project" value="UniProtKB-EC"/>
</dbReference>
<evidence type="ECO:0000256" key="2">
    <source>
        <dbReference type="ARBA" id="ARBA00012759"/>
    </source>
</evidence>
<keyword evidence="4" id="KW-0833">Ubl conjugation pathway</keyword>
<dbReference type="InterPro" id="IPR051346">
    <property type="entry name" value="OTU_Deubiquitinase"/>
</dbReference>
<keyword evidence="6" id="KW-0788">Thiol protease</keyword>
<protein>
    <recommendedName>
        <fullName evidence="2">ubiquitinyl hydrolase 1</fullName>
        <ecNumber evidence="2">3.4.19.12</ecNumber>
    </recommendedName>
</protein>
<sequence>MTNHLQPDPLTGKTGDQAALHLLRSGACRSVMKPRVYGTLWVGLHNWTSAQYPQVSAAIKDIQNRHYWDRDSCWLEEVSGQEKHIPLNDIGPSLCEDHDYGESNYLTMGSPTEPGISLPCTESSPPMKMTLDYLICNKRAPQPPARVILRRVSLTTRTSAGDIGPELDPLFSSLRTDSTFQQEYLAHLDASAQHVCVESRMTYGVGGEKVFEELKKHYLQCRENYLCFLDILKESLGPTSDPHEQVLKQSDQWPPVSADVLLRYLASTSPIEIPPHWKKCLIRLALVLLDLQRARRLLRFALDGLEEEFSKELENEGCDGWKPEEYPDWLLIQVRFYCPVLVTSTNTVLRVCQIQGNFLIRRAQAETAMEIMSPRSGENTVMQVNMGDGKSSVVIPIAAAALADGKQLVRVIVPKALTTQMFNILVARLGGLTNRPIYYLPFSRTPKHDHKGRVDSLQIDDLHKLMSRCMAERGILLAQPEHVVSLKLMGVEEQIREGKFTTDLLTQDQKSIFKHVTAALSLSSVRMNNWVLTIIGFAD</sequence>
<evidence type="ECO:0000259" key="7">
    <source>
        <dbReference type="Pfam" id="PF12340"/>
    </source>
</evidence>
<dbReference type="InterPro" id="IPR022099">
    <property type="entry name" value="DUF3638"/>
</dbReference>
<dbReference type="PANTHER" id="PTHR13367:SF33">
    <property type="entry name" value="P-LOOP CONTAINING NUCLEOSIDE TRIPHOSPHATE HYDROLASE PROTEIN"/>
    <property type="match status" value="1"/>
</dbReference>
<evidence type="ECO:0000256" key="5">
    <source>
        <dbReference type="ARBA" id="ARBA00022801"/>
    </source>
</evidence>
<dbReference type="AlphaFoldDB" id="A0A8I3ADR8"/>
<evidence type="ECO:0000313" key="9">
    <source>
        <dbReference type="Proteomes" id="UP000683000"/>
    </source>
</evidence>
<evidence type="ECO:0000256" key="1">
    <source>
        <dbReference type="ARBA" id="ARBA00000707"/>
    </source>
</evidence>
<evidence type="ECO:0000313" key="8">
    <source>
        <dbReference type="EMBL" id="KAG6379698.1"/>
    </source>
</evidence>
<organism evidence="8 9">
    <name type="scientific">Boletus reticuloceps</name>
    <dbReference type="NCBI Taxonomy" id="495285"/>
    <lineage>
        <taxon>Eukaryota</taxon>
        <taxon>Fungi</taxon>
        <taxon>Dikarya</taxon>
        <taxon>Basidiomycota</taxon>
        <taxon>Agaricomycotina</taxon>
        <taxon>Agaricomycetes</taxon>
        <taxon>Agaricomycetidae</taxon>
        <taxon>Boletales</taxon>
        <taxon>Boletineae</taxon>
        <taxon>Boletaceae</taxon>
        <taxon>Boletoideae</taxon>
        <taxon>Boletus</taxon>
    </lineage>
</organism>
<name>A0A8I3ADR8_9AGAM</name>
<keyword evidence="9" id="KW-1185">Reference proteome</keyword>
<dbReference type="EC" id="3.4.19.12" evidence="2"/>
<evidence type="ECO:0000256" key="3">
    <source>
        <dbReference type="ARBA" id="ARBA00022670"/>
    </source>
</evidence>
<gene>
    <name evidence="8" type="ORF">JVT61DRAFT_10223</name>
</gene>
<proteinExistence type="predicted"/>
<keyword evidence="3" id="KW-0645">Protease</keyword>
<comment type="caution">
    <text evidence="8">The sequence shown here is derived from an EMBL/GenBank/DDBJ whole genome shotgun (WGS) entry which is preliminary data.</text>
</comment>
<evidence type="ECO:0000256" key="4">
    <source>
        <dbReference type="ARBA" id="ARBA00022786"/>
    </source>
</evidence>
<accession>A0A8I3ADR8</accession>
<dbReference type="Proteomes" id="UP000683000">
    <property type="component" value="Unassembled WGS sequence"/>
</dbReference>
<dbReference type="SUPFAM" id="SSF52540">
    <property type="entry name" value="P-loop containing nucleoside triphosphate hydrolases"/>
    <property type="match status" value="1"/>
</dbReference>
<dbReference type="OrthoDB" id="2668053at2759"/>
<feature type="domain" description="DUF3638" evidence="7">
    <location>
        <begin position="352"/>
        <end position="509"/>
    </location>
</feature>
<dbReference type="PANTHER" id="PTHR13367">
    <property type="entry name" value="UBIQUITIN THIOESTERASE"/>
    <property type="match status" value="1"/>
</dbReference>
<keyword evidence="5" id="KW-0378">Hydrolase</keyword>
<dbReference type="Pfam" id="PF12340">
    <property type="entry name" value="DUF3638"/>
    <property type="match status" value="1"/>
</dbReference>
<reference evidence="8" key="1">
    <citation type="submission" date="2021-03" db="EMBL/GenBank/DDBJ databases">
        <title>Evolutionary innovations through gain and loss of genes in the ectomycorrhizal Boletales.</title>
        <authorList>
            <person name="Wu G."/>
            <person name="Miyauchi S."/>
            <person name="Morin E."/>
            <person name="Yang Z.-L."/>
            <person name="Xu J."/>
            <person name="Martin F.M."/>
        </authorList>
    </citation>
    <scope>NUCLEOTIDE SEQUENCE</scope>
    <source>
        <strain evidence="8">BR01</strain>
    </source>
</reference>
<comment type="catalytic activity">
    <reaction evidence="1">
        <text>Thiol-dependent hydrolysis of ester, thioester, amide, peptide and isopeptide bonds formed by the C-terminal Gly of ubiquitin (a 76-residue protein attached to proteins as an intracellular targeting signal).</text>
        <dbReference type="EC" id="3.4.19.12"/>
    </reaction>
</comment>
<evidence type="ECO:0000256" key="6">
    <source>
        <dbReference type="ARBA" id="ARBA00022807"/>
    </source>
</evidence>
<dbReference type="EMBL" id="JAGFBS010000004">
    <property type="protein sequence ID" value="KAG6379698.1"/>
    <property type="molecule type" value="Genomic_DNA"/>
</dbReference>